<dbReference type="InterPro" id="IPR020846">
    <property type="entry name" value="MFS_dom"/>
</dbReference>
<dbReference type="AlphaFoldDB" id="A0A073IRW0"/>
<dbReference type="SUPFAM" id="SSF103473">
    <property type="entry name" value="MFS general substrate transporter"/>
    <property type="match status" value="1"/>
</dbReference>
<accession>A0A073IRW0</accession>
<dbReference type="eggNOG" id="COG2271">
    <property type="taxonomic scope" value="Bacteria"/>
</dbReference>
<feature type="transmembrane region" description="Helical" evidence="5">
    <location>
        <begin position="338"/>
        <end position="365"/>
    </location>
</feature>
<evidence type="ECO:0000256" key="1">
    <source>
        <dbReference type="ARBA" id="ARBA00004141"/>
    </source>
</evidence>
<feature type="transmembrane region" description="Helical" evidence="5">
    <location>
        <begin position="7"/>
        <end position="37"/>
    </location>
</feature>
<keyword evidence="8" id="KW-1185">Reference proteome</keyword>
<dbReference type="STRING" id="2754.EH55_12185"/>
<gene>
    <name evidence="7" type="ORF">EH55_12185</name>
</gene>
<reference evidence="7 8" key="1">
    <citation type="submission" date="2014-04" db="EMBL/GenBank/DDBJ databases">
        <title>Draft Genome Sequence of Synergistes jonesii.</title>
        <authorList>
            <person name="Coil D.A."/>
            <person name="Eisen J.A."/>
            <person name="Holland-Moritz H.E."/>
        </authorList>
    </citation>
    <scope>NUCLEOTIDE SEQUENCE [LARGE SCALE GENOMIC DNA]</scope>
    <source>
        <strain evidence="7 8">78-1</strain>
    </source>
</reference>
<feature type="transmembrane region" description="Helical" evidence="5">
    <location>
        <begin position="74"/>
        <end position="93"/>
    </location>
</feature>
<keyword evidence="3 5" id="KW-1133">Transmembrane helix</keyword>
<dbReference type="PANTHER" id="PTHR11662">
    <property type="entry name" value="SOLUTE CARRIER FAMILY 17"/>
    <property type="match status" value="1"/>
</dbReference>
<dbReference type="InterPro" id="IPR036259">
    <property type="entry name" value="MFS_trans_sf"/>
</dbReference>
<feature type="transmembrane region" description="Helical" evidence="5">
    <location>
        <begin position="169"/>
        <end position="186"/>
    </location>
</feature>
<dbReference type="EMBL" id="JMKI01000006">
    <property type="protein sequence ID" value="KEJ93058.1"/>
    <property type="molecule type" value="Genomic_DNA"/>
</dbReference>
<feature type="transmembrane region" description="Helical" evidence="5">
    <location>
        <begin position="136"/>
        <end position="157"/>
    </location>
</feature>
<feature type="transmembrane region" description="Helical" evidence="5">
    <location>
        <begin position="284"/>
        <end position="304"/>
    </location>
</feature>
<feature type="domain" description="Major facilitator superfamily (MFS) profile" evidence="6">
    <location>
        <begin position="7"/>
        <end position="410"/>
    </location>
</feature>
<dbReference type="Pfam" id="PF07690">
    <property type="entry name" value="MFS_1"/>
    <property type="match status" value="1"/>
</dbReference>
<dbReference type="OrthoDB" id="9773404at2"/>
<keyword evidence="4 5" id="KW-0472">Membrane</keyword>
<evidence type="ECO:0000256" key="5">
    <source>
        <dbReference type="SAM" id="Phobius"/>
    </source>
</evidence>
<dbReference type="PROSITE" id="PS50850">
    <property type="entry name" value="MFS"/>
    <property type="match status" value="1"/>
</dbReference>
<dbReference type="InterPro" id="IPR011701">
    <property type="entry name" value="MFS"/>
</dbReference>
<dbReference type="InterPro" id="IPR050382">
    <property type="entry name" value="MFS_Na/Anion_cotransporter"/>
</dbReference>
<dbReference type="Gene3D" id="1.20.1250.20">
    <property type="entry name" value="MFS general substrate transporter like domains"/>
    <property type="match status" value="1"/>
</dbReference>
<keyword evidence="2 5" id="KW-0812">Transmembrane</keyword>
<evidence type="ECO:0000256" key="3">
    <source>
        <dbReference type="ARBA" id="ARBA00022989"/>
    </source>
</evidence>
<evidence type="ECO:0000313" key="7">
    <source>
        <dbReference type="EMBL" id="KEJ93058.1"/>
    </source>
</evidence>
<feature type="transmembrane region" description="Helical" evidence="5">
    <location>
        <begin position="99"/>
        <end position="124"/>
    </location>
</feature>
<dbReference type="PATRIC" id="fig|2754.20.peg.422"/>
<feature type="transmembrane region" description="Helical" evidence="5">
    <location>
        <begin position="385"/>
        <end position="405"/>
    </location>
</feature>
<dbReference type="PANTHER" id="PTHR11662:SF399">
    <property type="entry name" value="FI19708P1-RELATED"/>
    <property type="match status" value="1"/>
</dbReference>
<sequence>MEKRGGMVVYISYALLISAYFLCCLIGTSGVVVLPVLSSAMGLSPAIVGLVSGMYFYGYTITQPFCGKMCDSKGPLFMESCGIIIFAFGLALFAAADNVLMLCTARFLLGVGAGPTFCSLMVFQAKALPRHLFSKFMGLTIMLGNLGGVVSVAPLGFAIDKLGYRNVHYLLGAVSSVLFVLLLSMLRRLPFEKDETAASGKDDVLRGFGIMLGSRQLTVIVFVWLIVMVLQMNLIGLWGVEWLRKTCLLSENLARACMSMGGIGVLAGALAVGIAGNLFSKSIIFLRGFYMLLIASLALLILSVSRSCQWQLLAGITFIIGMTLGIINVLCNVFLYKIVGAGVVGTVTGACNLVLFLSVLLSQWFSGAFIQKWDAAAFLSDFSSISAFFVLIVLLASAVLFLFLCTDYKDV</sequence>
<name>A0A073IRW0_9BACT</name>
<proteinExistence type="predicted"/>
<dbReference type="CDD" id="cd06174">
    <property type="entry name" value="MFS"/>
    <property type="match status" value="1"/>
</dbReference>
<evidence type="ECO:0000259" key="6">
    <source>
        <dbReference type="PROSITE" id="PS50850"/>
    </source>
</evidence>
<feature type="transmembrane region" description="Helical" evidence="5">
    <location>
        <begin position="310"/>
        <end position="331"/>
    </location>
</feature>
<protein>
    <recommendedName>
        <fullName evidence="6">Major facilitator superfamily (MFS) profile domain-containing protein</fullName>
    </recommendedName>
</protein>
<comment type="subcellular location">
    <subcellularLocation>
        <location evidence="1">Membrane</location>
        <topology evidence="1">Multi-pass membrane protein</topology>
    </subcellularLocation>
</comment>
<evidence type="ECO:0000313" key="8">
    <source>
        <dbReference type="Proteomes" id="UP000027665"/>
    </source>
</evidence>
<feature type="transmembrane region" description="Helical" evidence="5">
    <location>
        <begin position="252"/>
        <end position="272"/>
    </location>
</feature>
<comment type="caution">
    <text evidence="7">The sequence shown here is derived from an EMBL/GenBank/DDBJ whole genome shotgun (WGS) entry which is preliminary data.</text>
</comment>
<feature type="transmembrane region" description="Helical" evidence="5">
    <location>
        <begin position="217"/>
        <end position="240"/>
    </location>
</feature>
<evidence type="ECO:0000256" key="2">
    <source>
        <dbReference type="ARBA" id="ARBA00022692"/>
    </source>
</evidence>
<dbReference type="GO" id="GO:0022857">
    <property type="term" value="F:transmembrane transporter activity"/>
    <property type="evidence" value="ECO:0007669"/>
    <property type="project" value="InterPro"/>
</dbReference>
<dbReference type="RefSeq" id="WP_037974411.1">
    <property type="nucleotide sequence ID" value="NZ_JAWRIX010000062.1"/>
</dbReference>
<evidence type="ECO:0000256" key="4">
    <source>
        <dbReference type="ARBA" id="ARBA00023136"/>
    </source>
</evidence>
<dbReference type="Proteomes" id="UP000027665">
    <property type="component" value="Unassembled WGS sequence"/>
</dbReference>
<dbReference type="GO" id="GO:0016020">
    <property type="term" value="C:membrane"/>
    <property type="evidence" value="ECO:0007669"/>
    <property type="project" value="UniProtKB-SubCell"/>
</dbReference>
<feature type="transmembrane region" description="Helical" evidence="5">
    <location>
        <begin position="43"/>
        <end position="62"/>
    </location>
</feature>
<organism evidence="7 8">
    <name type="scientific">Synergistes jonesii</name>
    <dbReference type="NCBI Taxonomy" id="2754"/>
    <lineage>
        <taxon>Bacteria</taxon>
        <taxon>Thermotogati</taxon>
        <taxon>Synergistota</taxon>
        <taxon>Synergistia</taxon>
        <taxon>Synergistales</taxon>
        <taxon>Synergistaceae</taxon>
        <taxon>Synergistes</taxon>
    </lineage>
</organism>